<dbReference type="GO" id="GO:0008083">
    <property type="term" value="F:growth factor activity"/>
    <property type="evidence" value="ECO:0007669"/>
    <property type="project" value="InterPro"/>
</dbReference>
<dbReference type="InterPro" id="IPR000072">
    <property type="entry name" value="PDGF/VEGF_dom"/>
</dbReference>
<dbReference type="Proteomes" id="UP000596742">
    <property type="component" value="Unassembled WGS sequence"/>
</dbReference>
<organism evidence="2 3">
    <name type="scientific">Mytilus galloprovincialis</name>
    <name type="common">Mediterranean mussel</name>
    <dbReference type="NCBI Taxonomy" id="29158"/>
    <lineage>
        <taxon>Eukaryota</taxon>
        <taxon>Metazoa</taxon>
        <taxon>Spiralia</taxon>
        <taxon>Lophotrochozoa</taxon>
        <taxon>Mollusca</taxon>
        <taxon>Bivalvia</taxon>
        <taxon>Autobranchia</taxon>
        <taxon>Pteriomorphia</taxon>
        <taxon>Mytilida</taxon>
        <taxon>Mytiloidea</taxon>
        <taxon>Mytilidae</taxon>
        <taxon>Mytilinae</taxon>
        <taxon>Mytilus</taxon>
    </lineage>
</organism>
<dbReference type="AlphaFoldDB" id="A0A8B6ET03"/>
<sequence>MLQTTACLVSLYLVHSMPIDNLRSSTTQEFLHRFVRMADGTPFNISTAKYPLATLDRCEPHFETISLPKDTDPKIVIHPPCTRIERCPDCTSLDMLVCEPTKTETVTFMVLKFRLESAEFSFIGTKEVQAVRHLKCEQRCRVKATDCNQGIHTYIERDCRCRCKVRQTCASAKHIWRESKCMCECVQTKQCRGFARFNESKCECDLAKGTSWNVKGKEKSLGNHYWNRNV</sequence>
<dbReference type="EMBL" id="UYJE01005688">
    <property type="protein sequence ID" value="VDI39420.1"/>
    <property type="molecule type" value="Genomic_DNA"/>
</dbReference>
<gene>
    <name evidence="2" type="ORF">MGAL_10B086140</name>
</gene>
<dbReference type="PROSITE" id="PS50278">
    <property type="entry name" value="PDGF_2"/>
    <property type="match status" value="1"/>
</dbReference>
<dbReference type="OrthoDB" id="8878063at2759"/>
<keyword evidence="3" id="KW-1185">Reference proteome</keyword>
<name>A0A8B6ET03_MYTGA</name>
<accession>A0A8B6ET03</accession>
<proteinExistence type="predicted"/>
<feature type="domain" description="Platelet-derived growth factor (PDGF) family profile" evidence="1">
    <location>
        <begin position="66"/>
        <end position="143"/>
    </location>
</feature>
<evidence type="ECO:0000313" key="3">
    <source>
        <dbReference type="Proteomes" id="UP000596742"/>
    </source>
</evidence>
<protein>
    <recommendedName>
        <fullName evidence="1">Platelet-derived growth factor (PDGF) family profile domain-containing protein</fullName>
    </recommendedName>
</protein>
<evidence type="ECO:0000259" key="1">
    <source>
        <dbReference type="PROSITE" id="PS50278"/>
    </source>
</evidence>
<dbReference type="GO" id="GO:0016020">
    <property type="term" value="C:membrane"/>
    <property type="evidence" value="ECO:0007669"/>
    <property type="project" value="InterPro"/>
</dbReference>
<comment type="caution">
    <text evidence="2">The sequence shown here is derived from an EMBL/GenBank/DDBJ whole genome shotgun (WGS) entry which is preliminary data.</text>
</comment>
<evidence type="ECO:0000313" key="2">
    <source>
        <dbReference type="EMBL" id="VDI39420.1"/>
    </source>
</evidence>
<reference evidence="2" key="1">
    <citation type="submission" date="2018-11" db="EMBL/GenBank/DDBJ databases">
        <authorList>
            <person name="Alioto T."/>
            <person name="Alioto T."/>
        </authorList>
    </citation>
    <scope>NUCLEOTIDE SEQUENCE</scope>
</reference>
<dbReference type="InterPro" id="IPR029034">
    <property type="entry name" value="Cystine-knot_cytokine"/>
</dbReference>
<dbReference type="SUPFAM" id="SSF57501">
    <property type="entry name" value="Cystine-knot cytokines"/>
    <property type="match status" value="1"/>
</dbReference>
<dbReference type="Gene3D" id="2.10.90.10">
    <property type="entry name" value="Cystine-knot cytokines"/>
    <property type="match status" value="1"/>
</dbReference>
<dbReference type="Pfam" id="PF00341">
    <property type="entry name" value="PDGF"/>
    <property type="match status" value="1"/>
</dbReference>